<dbReference type="AlphaFoldDB" id="A0A147E4H7"/>
<name>A0A147E4H7_9MICC</name>
<dbReference type="KEGG" id="rkr:I6G21_03480"/>
<feature type="transmembrane region" description="Helical" evidence="2">
    <location>
        <begin position="88"/>
        <end position="106"/>
    </location>
</feature>
<evidence type="ECO:0000313" key="5">
    <source>
        <dbReference type="Proteomes" id="UP000053171"/>
    </source>
</evidence>
<evidence type="ECO:0000256" key="1">
    <source>
        <dbReference type="SAM" id="MobiDB-lite"/>
    </source>
</evidence>
<keyword evidence="5" id="KW-1185">Reference proteome</keyword>
<dbReference type="Proteomes" id="UP000594975">
    <property type="component" value="Chromosome"/>
</dbReference>
<evidence type="ECO:0000313" key="4">
    <source>
        <dbReference type="EMBL" id="QPT54256.1"/>
    </source>
</evidence>
<feature type="compositionally biased region" description="Basic and acidic residues" evidence="1">
    <location>
        <begin position="1"/>
        <end position="10"/>
    </location>
</feature>
<proteinExistence type="predicted"/>
<dbReference type="EMBL" id="LJBJ02000004">
    <property type="protein sequence ID" value="OAX52452.1"/>
    <property type="molecule type" value="Genomic_DNA"/>
</dbReference>
<dbReference type="EMBL" id="CP065738">
    <property type="protein sequence ID" value="QPT54256.1"/>
    <property type="molecule type" value="Genomic_DNA"/>
</dbReference>
<reference evidence="3" key="2">
    <citation type="submission" date="2016-04" db="EMBL/GenBank/DDBJ databases">
        <authorList>
            <person name="Evans L.H."/>
            <person name="Alamgir A."/>
            <person name="Owens N."/>
            <person name="Weber N.D."/>
            <person name="Virtaneva K."/>
            <person name="Barbian K."/>
            <person name="Babar A."/>
            <person name="Rosenke K."/>
        </authorList>
    </citation>
    <scope>NUCLEOTIDE SEQUENCE [LARGE SCALE GENOMIC DNA]</scope>
    <source>
        <strain evidence="3">RUTW2-3</strain>
    </source>
</reference>
<dbReference type="Proteomes" id="UP000053171">
    <property type="component" value="Unassembled WGS sequence"/>
</dbReference>
<evidence type="ECO:0000313" key="3">
    <source>
        <dbReference type="EMBL" id="OAX52452.1"/>
    </source>
</evidence>
<dbReference type="RefSeq" id="WP_058731757.1">
    <property type="nucleotide sequence ID" value="NZ_CP065738.1"/>
</dbReference>
<keyword evidence="2" id="KW-0472">Membrane</keyword>
<protein>
    <submittedName>
        <fullName evidence="3">Uncharacterized protein</fullName>
    </submittedName>
</protein>
<dbReference type="PATRIC" id="fig|37923.10.peg.269"/>
<sequence length="110" mass="11894">MPAEHPERASASEPEEEPAGPESGERPSPGWKGRDGSRRARKRADGPVGELSDPTPGGESAARASTGAHQRVPEDRPDIRAAKLETRVRRWALALLIAVPAVWFLVQKLT</sequence>
<evidence type="ECO:0000256" key="2">
    <source>
        <dbReference type="SAM" id="Phobius"/>
    </source>
</evidence>
<gene>
    <name evidence="3" type="ORF">AN277_0203650</name>
    <name evidence="4" type="ORF">I6G21_03480</name>
</gene>
<feature type="compositionally biased region" description="Low complexity" evidence="1">
    <location>
        <begin position="20"/>
        <end position="30"/>
    </location>
</feature>
<feature type="region of interest" description="Disordered" evidence="1">
    <location>
        <begin position="1"/>
        <end position="78"/>
    </location>
</feature>
<reference evidence="5" key="1">
    <citation type="submission" date="2016-04" db="EMBL/GenBank/DDBJ databases">
        <authorList>
            <person name="Waterworth S."/>
            <person name="Matcher G."/>
        </authorList>
    </citation>
    <scope>NUCLEOTIDE SEQUENCE [LARGE SCALE GENOMIC DNA]</scope>
    <source>
        <strain evidence="5">RuSp02-3</strain>
    </source>
</reference>
<evidence type="ECO:0000313" key="6">
    <source>
        <dbReference type="Proteomes" id="UP000594975"/>
    </source>
</evidence>
<organism evidence="3 5">
    <name type="scientific">Rothia kristinae</name>
    <dbReference type="NCBI Taxonomy" id="37923"/>
    <lineage>
        <taxon>Bacteria</taxon>
        <taxon>Bacillati</taxon>
        <taxon>Actinomycetota</taxon>
        <taxon>Actinomycetes</taxon>
        <taxon>Micrococcales</taxon>
        <taxon>Micrococcaceae</taxon>
        <taxon>Rothia</taxon>
    </lineage>
</organism>
<dbReference type="GeneID" id="61262424"/>
<reference evidence="3 5" key="3">
    <citation type="submission" date="2016-06" db="EMBL/GenBank/DDBJ databases">
        <title>Identification of putative biosynthetic pathways for the production of bioactive secondary metabolites by the marine actinomycete Kocuria kristinae RUTW2-3.</title>
        <authorList>
            <person name="Waterworth S.C."/>
            <person name="Walmsley T.A."/>
            <person name="Matongo T."/>
            <person name="Davies-Coleman M.T."/>
            <person name="Dorrington R.A."/>
        </authorList>
    </citation>
    <scope>NUCLEOTIDE SEQUENCE [LARGE SCALE GENOMIC DNA]</scope>
    <source>
        <strain evidence="5">RuSp02-3</strain>
        <strain evidence="3">RUTW2-3</strain>
    </source>
</reference>
<keyword evidence="2" id="KW-0812">Transmembrane</keyword>
<keyword evidence="2" id="KW-1133">Transmembrane helix</keyword>
<accession>A0A147E4H7</accession>
<reference evidence="4 6" key="4">
    <citation type="submission" date="2020-12" db="EMBL/GenBank/DDBJ databases">
        <title>FDA dAtabase for Regulatory Grade micrObial Sequences (FDA-ARGOS): Supporting development and validation of Infectious Disease Dx tests.</title>
        <authorList>
            <person name="Sproer C."/>
            <person name="Gronow S."/>
            <person name="Severitt S."/>
            <person name="Schroder I."/>
            <person name="Tallon L."/>
            <person name="Sadzewicz L."/>
            <person name="Zhao X."/>
            <person name="Boylan J."/>
            <person name="Ott S."/>
            <person name="Bowen H."/>
            <person name="Vavikolanu K."/>
            <person name="Mehta A."/>
            <person name="Aluvathingal J."/>
            <person name="Nadendla S."/>
            <person name="Lowell S."/>
            <person name="Myers T."/>
            <person name="Yan Y."/>
            <person name="Sichtig H."/>
        </authorList>
    </citation>
    <scope>NUCLEOTIDE SEQUENCE [LARGE SCALE GENOMIC DNA]</scope>
    <source>
        <strain evidence="4 6">FDAARGOS_864</strain>
    </source>
</reference>